<feature type="region of interest" description="Disordered" evidence="1">
    <location>
        <begin position="118"/>
        <end position="146"/>
    </location>
</feature>
<reference evidence="3" key="2">
    <citation type="submission" date="2018-08" db="UniProtKB">
        <authorList>
            <consortium name="EnsemblPlants"/>
        </authorList>
    </citation>
    <scope>IDENTIFICATION</scope>
    <source>
        <strain evidence="3">Yugu1</strain>
    </source>
</reference>
<reference evidence="4" key="1">
    <citation type="journal article" date="2012" name="Nat. Biotechnol.">
        <title>Reference genome sequence of the model plant Setaria.</title>
        <authorList>
            <person name="Bennetzen J.L."/>
            <person name="Schmutz J."/>
            <person name="Wang H."/>
            <person name="Percifield R."/>
            <person name="Hawkins J."/>
            <person name="Pontaroli A.C."/>
            <person name="Estep M."/>
            <person name="Feng L."/>
            <person name="Vaughn J.N."/>
            <person name="Grimwood J."/>
            <person name="Jenkins J."/>
            <person name="Barry K."/>
            <person name="Lindquist E."/>
            <person name="Hellsten U."/>
            <person name="Deshpande S."/>
            <person name="Wang X."/>
            <person name="Wu X."/>
            <person name="Mitros T."/>
            <person name="Triplett J."/>
            <person name="Yang X."/>
            <person name="Ye C.Y."/>
            <person name="Mauro-Herrera M."/>
            <person name="Wang L."/>
            <person name="Li P."/>
            <person name="Sharma M."/>
            <person name="Sharma R."/>
            <person name="Ronald P.C."/>
            <person name="Panaud O."/>
            <person name="Kellogg E.A."/>
            <person name="Brutnell T.P."/>
            <person name="Doust A.N."/>
            <person name="Tuskan G.A."/>
            <person name="Rokhsar D."/>
            <person name="Devos K.M."/>
        </authorList>
    </citation>
    <scope>NUCLEOTIDE SEQUENCE [LARGE SCALE GENOMIC DNA]</scope>
    <source>
        <strain evidence="4">cv. Yugu1</strain>
    </source>
</reference>
<evidence type="ECO:0000256" key="1">
    <source>
        <dbReference type="SAM" id="MobiDB-lite"/>
    </source>
</evidence>
<evidence type="ECO:0000313" key="4">
    <source>
        <dbReference type="Proteomes" id="UP000004995"/>
    </source>
</evidence>
<dbReference type="AlphaFoldDB" id="K3ZVM1"/>
<dbReference type="InterPro" id="IPR006015">
    <property type="entry name" value="Universal_stress_UspA"/>
</dbReference>
<dbReference type="CDD" id="cd23659">
    <property type="entry name" value="USP_At3g01520-like"/>
    <property type="match status" value="1"/>
</dbReference>
<protein>
    <recommendedName>
        <fullName evidence="2">UspA domain-containing protein</fullName>
    </recommendedName>
</protein>
<dbReference type="InterPro" id="IPR006016">
    <property type="entry name" value="UspA"/>
</dbReference>
<keyword evidence="4" id="KW-1185">Reference proteome</keyword>
<dbReference type="STRING" id="4555.K3ZVM1"/>
<dbReference type="Gene3D" id="3.40.50.620">
    <property type="entry name" value="HUPs"/>
    <property type="match status" value="1"/>
</dbReference>
<feature type="compositionally biased region" description="Low complexity" evidence="1">
    <location>
        <begin position="45"/>
        <end position="55"/>
    </location>
</feature>
<evidence type="ECO:0000259" key="2">
    <source>
        <dbReference type="Pfam" id="PF00582"/>
    </source>
</evidence>
<sequence>MDRRTSLLGRGRMVVAIATADRPSLSGRPPAAESQKKPKPRGEPSKTTGKTTSKPGSRRGGGTRAWPGQVCKWQSLAAPAVSAPSQSQCPVQPISFRLDRSIALFGSFAYMAEAKTAQPAHPAPPPPPAAAVDGSVEHQKQQQQQRKTVVVVGVDDSEHSYYALEWTVRHVAGGVAGGAELVIVHAKPSASSVVSFGGPGAGEAMRCVEADLRKMAEAVVGRARQVCIANSVHALIEVVEGEPRYVLCNAAEKHHADLLVVGSHGYGAIKRAFLGSVSDYCAHHTHCTVMIVKRPKSKC</sequence>
<organism evidence="3 4">
    <name type="scientific">Setaria italica</name>
    <name type="common">Foxtail millet</name>
    <name type="synonym">Panicum italicum</name>
    <dbReference type="NCBI Taxonomy" id="4555"/>
    <lineage>
        <taxon>Eukaryota</taxon>
        <taxon>Viridiplantae</taxon>
        <taxon>Streptophyta</taxon>
        <taxon>Embryophyta</taxon>
        <taxon>Tracheophyta</taxon>
        <taxon>Spermatophyta</taxon>
        <taxon>Magnoliopsida</taxon>
        <taxon>Liliopsida</taxon>
        <taxon>Poales</taxon>
        <taxon>Poaceae</taxon>
        <taxon>PACMAD clade</taxon>
        <taxon>Panicoideae</taxon>
        <taxon>Panicodae</taxon>
        <taxon>Paniceae</taxon>
        <taxon>Cenchrinae</taxon>
        <taxon>Setaria</taxon>
    </lineage>
</organism>
<name>K3ZVM1_SETIT</name>
<dbReference type="EnsemblPlants" id="KQL27138">
    <property type="protein sequence ID" value="KQL27138"/>
    <property type="gene ID" value="SETIT_030652mg"/>
</dbReference>
<dbReference type="Proteomes" id="UP000004995">
    <property type="component" value="Unassembled WGS sequence"/>
</dbReference>
<dbReference type="OMA" id="RQVCIAN"/>
<dbReference type="PANTHER" id="PTHR46553:SF11">
    <property type="entry name" value="OS07G0673400 PROTEIN"/>
    <property type="match status" value="1"/>
</dbReference>
<dbReference type="InterPro" id="IPR014729">
    <property type="entry name" value="Rossmann-like_a/b/a_fold"/>
</dbReference>
<dbReference type="HOGENOM" id="CLU_081120_0_0_1"/>
<feature type="region of interest" description="Disordered" evidence="1">
    <location>
        <begin position="17"/>
        <end position="67"/>
    </location>
</feature>
<dbReference type="SUPFAM" id="SSF52402">
    <property type="entry name" value="Adenine nucleotide alpha hydrolases-like"/>
    <property type="match status" value="1"/>
</dbReference>
<feature type="compositionally biased region" description="Basic and acidic residues" evidence="1">
    <location>
        <begin position="34"/>
        <end position="44"/>
    </location>
</feature>
<dbReference type="EMBL" id="AGNK02001368">
    <property type="status" value="NOT_ANNOTATED_CDS"/>
    <property type="molecule type" value="Genomic_DNA"/>
</dbReference>
<proteinExistence type="predicted"/>
<dbReference type="InParanoid" id="K3ZVM1"/>
<feature type="domain" description="UspA" evidence="2">
    <location>
        <begin position="150"/>
        <end position="293"/>
    </location>
</feature>
<dbReference type="Gramene" id="KQL27138">
    <property type="protein sequence ID" value="KQL27138"/>
    <property type="gene ID" value="SETIT_030652mg"/>
</dbReference>
<dbReference type="eggNOG" id="ENOG502RXKR">
    <property type="taxonomic scope" value="Eukaryota"/>
</dbReference>
<accession>K3ZVM1</accession>
<dbReference type="Pfam" id="PF00582">
    <property type="entry name" value="Usp"/>
    <property type="match status" value="1"/>
</dbReference>
<dbReference type="PRINTS" id="PR01438">
    <property type="entry name" value="UNVRSLSTRESS"/>
</dbReference>
<evidence type="ECO:0000313" key="3">
    <source>
        <dbReference type="EnsemblPlants" id="KQL27138"/>
    </source>
</evidence>
<dbReference type="PANTHER" id="PTHR46553">
    <property type="entry name" value="ADENINE NUCLEOTIDE ALPHA HYDROLASES-LIKE SUPERFAMILY PROTEIN"/>
    <property type="match status" value="1"/>
</dbReference>